<evidence type="ECO:0000256" key="6">
    <source>
        <dbReference type="ARBA" id="ARBA00023163"/>
    </source>
</evidence>
<dbReference type="PaxDb" id="1198114-AciX9_1953"/>
<name>E8X0P8_GRATM</name>
<evidence type="ECO:0000256" key="4">
    <source>
        <dbReference type="ARBA" id="ARBA00023082"/>
    </source>
</evidence>
<reference evidence="10" key="1">
    <citation type="submission" date="2011-01" db="EMBL/GenBank/DDBJ databases">
        <title>Complete sequence of chromosome of Acidobacterium sp. MP5ACTX9.</title>
        <authorList>
            <consortium name="US DOE Joint Genome Institute"/>
            <person name="Lucas S."/>
            <person name="Copeland A."/>
            <person name="Lapidus A."/>
            <person name="Cheng J.-F."/>
            <person name="Goodwin L."/>
            <person name="Pitluck S."/>
            <person name="Teshima H."/>
            <person name="Detter J.C."/>
            <person name="Han C."/>
            <person name="Tapia R."/>
            <person name="Land M."/>
            <person name="Hauser L."/>
            <person name="Kyrpides N."/>
            <person name="Ivanova N."/>
            <person name="Ovchinnikova G."/>
            <person name="Pagani I."/>
            <person name="Rawat S.R."/>
            <person name="Mannisto M."/>
            <person name="Haggblom M.M."/>
            <person name="Woyke T."/>
        </authorList>
    </citation>
    <scope>NUCLEOTIDE SEQUENCE [LARGE SCALE GENOMIC DNA]</scope>
    <source>
        <strain evidence="10">MP5ACTX9</strain>
    </source>
</reference>
<comment type="function">
    <text evidence="7">Sigma factors are initiation factors that promote the attachment of RNA polymerase to specific initiation sites and are then released. Sigma-S contributes to the protection against external stress, thus playing a role in cellular fitness and survival.</text>
</comment>
<evidence type="ECO:0000256" key="1">
    <source>
        <dbReference type="ARBA" id="ARBA00007788"/>
    </source>
</evidence>
<sequence>MTFTELNLHYSLYKSDHTRGHLLCEACRTYAKQLVGANNPDRHEIVADATHKAWTNFNMLPPDRVFAAWFTRIVRNKIRDYHRKARTRALNEEAAELYPESPFTLEQQQEMREKGGPLVSHLLNGYTLKEAADLLDISVRTAKNQLTKLSEEMNSNG</sequence>
<protein>
    <recommendedName>
        <fullName evidence="2">RNA polymerase sigma factor SigS</fullName>
    </recommendedName>
</protein>
<evidence type="ECO:0000256" key="3">
    <source>
        <dbReference type="ARBA" id="ARBA00023015"/>
    </source>
</evidence>
<dbReference type="InterPro" id="IPR007627">
    <property type="entry name" value="RNA_pol_sigma70_r2"/>
</dbReference>
<evidence type="ECO:0000256" key="7">
    <source>
        <dbReference type="ARBA" id="ARBA00024701"/>
    </source>
</evidence>
<dbReference type="Proteomes" id="UP000000343">
    <property type="component" value="Chromosome"/>
</dbReference>
<keyword evidence="3" id="KW-0805">Transcription regulation</keyword>
<accession>E8X0P8</accession>
<comment type="similarity">
    <text evidence="1">Belongs to the sigma-70 factor family.</text>
</comment>
<keyword evidence="4" id="KW-0731">Sigma factor</keyword>
<feature type="domain" description="RNA polymerase sigma-70 region 2" evidence="8">
    <location>
        <begin position="29"/>
        <end position="86"/>
    </location>
</feature>
<dbReference type="SUPFAM" id="SSF88946">
    <property type="entry name" value="Sigma2 domain of RNA polymerase sigma factors"/>
    <property type="match status" value="1"/>
</dbReference>
<dbReference type="HOGENOM" id="CLU_1675440_0_0_0"/>
<dbReference type="GO" id="GO:0016987">
    <property type="term" value="F:sigma factor activity"/>
    <property type="evidence" value="ECO:0007669"/>
    <property type="project" value="UniProtKB-KW"/>
</dbReference>
<evidence type="ECO:0000256" key="5">
    <source>
        <dbReference type="ARBA" id="ARBA00023125"/>
    </source>
</evidence>
<dbReference type="KEGG" id="acm:AciX9_1953"/>
<organism evidence="10">
    <name type="scientific">Granulicella tundricola (strain ATCC BAA-1859 / DSM 23138 / MP5ACTX9)</name>
    <dbReference type="NCBI Taxonomy" id="1198114"/>
    <lineage>
        <taxon>Bacteria</taxon>
        <taxon>Pseudomonadati</taxon>
        <taxon>Acidobacteriota</taxon>
        <taxon>Terriglobia</taxon>
        <taxon>Terriglobales</taxon>
        <taxon>Acidobacteriaceae</taxon>
        <taxon>Granulicella</taxon>
    </lineage>
</organism>
<gene>
    <name evidence="9" type="ordered locus">AciX9_1953</name>
</gene>
<dbReference type="EMBL" id="CP002480">
    <property type="protein sequence ID" value="ADW68999.1"/>
    <property type="molecule type" value="Genomic_DNA"/>
</dbReference>
<dbReference type="PANTHER" id="PTHR43133">
    <property type="entry name" value="RNA POLYMERASE ECF-TYPE SIGMA FACTO"/>
    <property type="match status" value="1"/>
</dbReference>
<evidence type="ECO:0000256" key="2">
    <source>
        <dbReference type="ARBA" id="ARBA00021245"/>
    </source>
</evidence>
<dbReference type="AlphaFoldDB" id="E8X0P8"/>
<dbReference type="InterPro" id="IPR039425">
    <property type="entry name" value="RNA_pol_sigma-70-like"/>
</dbReference>
<dbReference type="PANTHER" id="PTHR43133:SF8">
    <property type="entry name" value="RNA POLYMERASE SIGMA FACTOR HI_1459-RELATED"/>
    <property type="match status" value="1"/>
</dbReference>
<dbReference type="Gene3D" id="1.10.1740.10">
    <property type="match status" value="1"/>
</dbReference>
<dbReference type="InterPro" id="IPR013325">
    <property type="entry name" value="RNA_pol_sigma_r2"/>
</dbReference>
<evidence type="ECO:0000313" key="10">
    <source>
        <dbReference type="Proteomes" id="UP000000343"/>
    </source>
</evidence>
<dbReference type="GO" id="GO:0003677">
    <property type="term" value="F:DNA binding"/>
    <property type="evidence" value="ECO:0007669"/>
    <property type="project" value="UniProtKB-KW"/>
</dbReference>
<dbReference type="RefSeq" id="WP_013580318.1">
    <property type="nucleotide sequence ID" value="NC_015064.1"/>
</dbReference>
<keyword evidence="5" id="KW-0238">DNA-binding</keyword>
<dbReference type="eggNOG" id="COG1595">
    <property type="taxonomic scope" value="Bacteria"/>
</dbReference>
<dbReference type="Pfam" id="PF04542">
    <property type="entry name" value="Sigma70_r2"/>
    <property type="match status" value="1"/>
</dbReference>
<dbReference type="SUPFAM" id="SSF46894">
    <property type="entry name" value="C-terminal effector domain of the bipartite response regulators"/>
    <property type="match status" value="1"/>
</dbReference>
<dbReference type="InterPro" id="IPR016032">
    <property type="entry name" value="Sig_transdc_resp-reg_C-effctor"/>
</dbReference>
<evidence type="ECO:0000313" key="9">
    <source>
        <dbReference type="EMBL" id="ADW68999.1"/>
    </source>
</evidence>
<keyword evidence="6" id="KW-0804">Transcription</keyword>
<proteinExistence type="inferred from homology"/>
<dbReference type="STRING" id="1198114.AciX9_1953"/>
<evidence type="ECO:0000259" key="8">
    <source>
        <dbReference type="Pfam" id="PF04542"/>
    </source>
</evidence>
<keyword evidence="10" id="KW-1185">Reference proteome</keyword>
<dbReference type="GO" id="GO:0006352">
    <property type="term" value="P:DNA-templated transcription initiation"/>
    <property type="evidence" value="ECO:0007669"/>
    <property type="project" value="InterPro"/>
</dbReference>